<feature type="transmembrane region" description="Helical" evidence="1">
    <location>
        <begin position="52"/>
        <end position="69"/>
    </location>
</feature>
<gene>
    <name evidence="3" type="ORF">H8695_05575</name>
</gene>
<evidence type="ECO:0000313" key="4">
    <source>
        <dbReference type="Proteomes" id="UP000620366"/>
    </source>
</evidence>
<dbReference type="EMBL" id="JACRSP010000002">
    <property type="protein sequence ID" value="MBC8536160.1"/>
    <property type="molecule type" value="Genomic_DNA"/>
</dbReference>
<dbReference type="Proteomes" id="UP000620366">
    <property type="component" value="Unassembled WGS sequence"/>
</dbReference>
<feature type="transmembrane region" description="Helical" evidence="1">
    <location>
        <begin position="81"/>
        <end position="101"/>
    </location>
</feature>
<feature type="transmembrane region" description="Helical" evidence="1">
    <location>
        <begin position="162"/>
        <end position="181"/>
    </location>
</feature>
<feature type="domain" description="Sensor histidine kinase NatK-like C-terminal" evidence="2">
    <location>
        <begin position="298"/>
        <end position="399"/>
    </location>
</feature>
<keyword evidence="1" id="KW-0812">Transmembrane</keyword>
<dbReference type="RefSeq" id="WP_249299912.1">
    <property type="nucleotide sequence ID" value="NZ_JACRSP010000002.1"/>
</dbReference>
<evidence type="ECO:0000313" key="3">
    <source>
        <dbReference type="EMBL" id="MBC8536160.1"/>
    </source>
</evidence>
<dbReference type="SUPFAM" id="SSF55874">
    <property type="entry name" value="ATPase domain of HSP90 chaperone/DNA topoisomerase II/histidine kinase"/>
    <property type="match status" value="1"/>
</dbReference>
<dbReference type="AlphaFoldDB" id="A0A926DFP1"/>
<reference evidence="3" key="1">
    <citation type="submission" date="2020-08" db="EMBL/GenBank/DDBJ databases">
        <title>Genome public.</title>
        <authorList>
            <person name="Liu C."/>
            <person name="Sun Q."/>
        </authorList>
    </citation>
    <scope>NUCLEOTIDE SEQUENCE</scope>
    <source>
        <strain evidence="3">BX7</strain>
    </source>
</reference>
<keyword evidence="1" id="KW-1133">Transmembrane helix</keyword>
<dbReference type="PANTHER" id="PTHR40448">
    <property type="entry name" value="TWO-COMPONENT SENSOR HISTIDINE KINASE"/>
    <property type="match status" value="1"/>
</dbReference>
<accession>A0A926DFP1</accession>
<name>A0A926DFP1_9FIRM</name>
<dbReference type="GO" id="GO:0042802">
    <property type="term" value="F:identical protein binding"/>
    <property type="evidence" value="ECO:0007669"/>
    <property type="project" value="TreeGrafter"/>
</dbReference>
<proteinExistence type="predicted"/>
<dbReference type="InterPro" id="IPR032834">
    <property type="entry name" value="NatK-like_C"/>
</dbReference>
<dbReference type="Pfam" id="PF14501">
    <property type="entry name" value="HATPase_c_5"/>
    <property type="match status" value="1"/>
</dbReference>
<organism evidence="3 4">
    <name type="scientific">Feifania hominis</name>
    <dbReference type="NCBI Taxonomy" id="2763660"/>
    <lineage>
        <taxon>Bacteria</taxon>
        <taxon>Bacillati</taxon>
        <taxon>Bacillota</taxon>
        <taxon>Clostridia</taxon>
        <taxon>Eubacteriales</taxon>
        <taxon>Feifaniaceae</taxon>
        <taxon>Feifania</taxon>
    </lineage>
</organism>
<dbReference type="PANTHER" id="PTHR40448:SF1">
    <property type="entry name" value="TWO-COMPONENT SENSOR HISTIDINE KINASE"/>
    <property type="match status" value="1"/>
</dbReference>
<keyword evidence="1" id="KW-0472">Membrane</keyword>
<protein>
    <submittedName>
        <fullName evidence="3">GHKL domain-containing protein</fullName>
    </submittedName>
</protein>
<dbReference type="InterPro" id="IPR036890">
    <property type="entry name" value="HATPase_C_sf"/>
</dbReference>
<sequence length="405" mass="46530">MKLTGEFYQQQRDWNDASFPICCLVIGAIEWGMLLLYILSCLPQYPTFKVEYFWFFLSAGLIAAAAYLLDRRLRRNRDLISWIRIVTLSALLLWACLLTARELHAGNSPYVFAQMLVILSAGVRLQTSFHCALNTVAYIFFVLAVVHLAPNQEVLFSEIINNAILLFISWTIIIICNRMLYHGFYATQERVRTQRSQLVLMASQLEQAQQAQEHIMMIRHDLRHFAWQVRQGVERRDLEEIDAVVKKLFDQLEQTSSYTNLQSYTGVTSLDSILTRYVRRAQNNNIPVEVHMNAPEGMDPQDLSLILLNALENAAAAVEAQGPDERRFLRIWSGDIHGQYFLEILNTYPEGSVEFDSSGDLPVSRSPGHGYGIRSIVSVLEQYDAIYRFQADVGVFQFHFFLPEK</sequence>
<feature type="transmembrane region" description="Helical" evidence="1">
    <location>
        <begin position="132"/>
        <end position="150"/>
    </location>
</feature>
<keyword evidence="4" id="KW-1185">Reference proteome</keyword>
<evidence type="ECO:0000259" key="2">
    <source>
        <dbReference type="Pfam" id="PF14501"/>
    </source>
</evidence>
<dbReference type="Gene3D" id="3.30.565.10">
    <property type="entry name" value="Histidine kinase-like ATPase, C-terminal domain"/>
    <property type="match status" value="1"/>
</dbReference>
<feature type="transmembrane region" description="Helical" evidence="1">
    <location>
        <begin position="21"/>
        <end position="40"/>
    </location>
</feature>
<comment type="caution">
    <text evidence="3">The sequence shown here is derived from an EMBL/GenBank/DDBJ whole genome shotgun (WGS) entry which is preliminary data.</text>
</comment>
<evidence type="ECO:0000256" key="1">
    <source>
        <dbReference type="SAM" id="Phobius"/>
    </source>
</evidence>